<dbReference type="EMBL" id="CP086654">
    <property type="protein sequence ID" value="UEX89531.1"/>
    <property type="molecule type" value="Genomic_DNA"/>
</dbReference>
<dbReference type="RefSeq" id="WP_229292039.1">
    <property type="nucleotide sequence ID" value="NZ_CP086654.1"/>
</dbReference>
<proteinExistence type="predicted"/>
<evidence type="ECO:0000313" key="1">
    <source>
        <dbReference type="EMBL" id="UEX89531.1"/>
    </source>
</evidence>
<keyword evidence="2" id="KW-1185">Reference proteome</keyword>
<accession>A0ABY3PB55</accession>
<sequence>MKINDNYHIIEQDKYIYVLNVFEMCEQYLKIEIEDYNTIQKLKRLDKPNENDEYLEMYNYLKRENIIINEESRDYNKVIIKSYEQNLYIINCGFPLLNISVENKKIHYIFFLDQWLHVELDTNCQCFNQRLLATLPYLEPNNINILHEGSRKFTDEVLELTSQKIFCLPNCKEGQLNEKIKFCE</sequence>
<protein>
    <submittedName>
        <fullName evidence="1">Uncharacterized protein</fullName>
    </submittedName>
</protein>
<gene>
    <name evidence="1" type="ORF">LN051_08105</name>
</gene>
<name>A0ABY3PB55_9STAP</name>
<dbReference type="Proteomes" id="UP001197626">
    <property type="component" value="Chromosome"/>
</dbReference>
<evidence type="ECO:0000313" key="2">
    <source>
        <dbReference type="Proteomes" id="UP001197626"/>
    </source>
</evidence>
<reference evidence="1 2" key="1">
    <citation type="journal article" date="2022" name="Pathogens">
        <title>Staphylococcus ratti sp. nov. Isolated from a Lab Rat.</title>
        <authorList>
            <person name="Kovarovic V."/>
            <person name="Sedlacek I."/>
            <person name="Petras P."/>
            <person name="Kralova S."/>
            <person name="Maslanova I."/>
            <person name="Svec P."/>
            <person name="Neumann-Schaal M."/>
            <person name="Botka T."/>
            <person name="Gelbicova T."/>
            <person name="Stankova E."/>
            <person name="Doskar J."/>
            <person name="Pantucek R."/>
        </authorList>
    </citation>
    <scope>NUCLEOTIDE SEQUENCE [LARGE SCALE GENOMIC DNA]</scope>
    <source>
        <strain evidence="1 2">CCM 9025</strain>
    </source>
</reference>
<organism evidence="1 2">
    <name type="scientific">Staphylococcus ratti</name>
    <dbReference type="NCBI Taxonomy" id="2892440"/>
    <lineage>
        <taxon>Bacteria</taxon>
        <taxon>Bacillati</taxon>
        <taxon>Bacillota</taxon>
        <taxon>Bacilli</taxon>
        <taxon>Bacillales</taxon>
        <taxon>Staphylococcaceae</taxon>
        <taxon>Staphylococcus</taxon>
    </lineage>
</organism>